<dbReference type="InterPro" id="IPR008383">
    <property type="entry name" value="API5"/>
</dbReference>
<keyword evidence="5" id="KW-1185">Reference proteome</keyword>
<evidence type="ECO:0000256" key="3">
    <source>
        <dbReference type="SAM" id="MobiDB-lite"/>
    </source>
</evidence>
<evidence type="ECO:0000313" key="4">
    <source>
        <dbReference type="EMBL" id="KXS20809.1"/>
    </source>
</evidence>
<dbReference type="STRING" id="1344416.A0A139AVS8"/>
<dbReference type="Proteomes" id="UP000070544">
    <property type="component" value="Unassembled WGS sequence"/>
</dbReference>
<dbReference type="InterPro" id="IPR016024">
    <property type="entry name" value="ARM-type_fold"/>
</dbReference>
<dbReference type="OrthoDB" id="19224at2759"/>
<evidence type="ECO:0000313" key="5">
    <source>
        <dbReference type="Proteomes" id="UP000070544"/>
    </source>
</evidence>
<evidence type="ECO:0000256" key="1">
    <source>
        <dbReference type="ARBA" id="ARBA00009515"/>
    </source>
</evidence>
<dbReference type="AlphaFoldDB" id="A0A139AVS8"/>
<name>A0A139AVS8_GONPJ</name>
<dbReference type="PANTHER" id="PTHR12758:SF19">
    <property type="entry name" value="APOPTOSIS INHIBITOR 5"/>
    <property type="match status" value="1"/>
</dbReference>
<accession>A0A139AVS8</accession>
<feature type="compositionally biased region" description="Gly residues" evidence="3">
    <location>
        <begin position="505"/>
        <end position="548"/>
    </location>
</feature>
<organism evidence="4 5">
    <name type="scientific">Gonapodya prolifera (strain JEL478)</name>
    <name type="common">Monoblepharis prolifera</name>
    <dbReference type="NCBI Taxonomy" id="1344416"/>
    <lineage>
        <taxon>Eukaryota</taxon>
        <taxon>Fungi</taxon>
        <taxon>Fungi incertae sedis</taxon>
        <taxon>Chytridiomycota</taxon>
        <taxon>Chytridiomycota incertae sedis</taxon>
        <taxon>Monoblepharidomycetes</taxon>
        <taxon>Monoblepharidales</taxon>
        <taxon>Gonapodyaceae</taxon>
        <taxon>Gonapodya</taxon>
    </lineage>
</organism>
<dbReference type="GO" id="GO:0006915">
    <property type="term" value="P:apoptotic process"/>
    <property type="evidence" value="ECO:0007669"/>
    <property type="project" value="UniProtKB-KW"/>
</dbReference>
<keyword evidence="2" id="KW-0053">Apoptosis</keyword>
<protein>
    <submittedName>
        <fullName evidence="4">Uncharacterized protein</fullName>
    </submittedName>
</protein>
<proteinExistence type="inferred from homology"/>
<gene>
    <name evidence="4" type="ORF">M427DRAFT_66223</name>
</gene>
<dbReference type="SUPFAM" id="SSF48371">
    <property type="entry name" value="ARM repeat"/>
    <property type="match status" value="1"/>
</dbReference>
<reference evidence="4 5" key="1">
    <citation type="journal article" date="2015" name="Genome Biol. Evol.">
        <title>Phylogenomic analyses indicate that early fungi evolved digesting cell walls of algal ancestors of land plants.</title>
        <authorList>
            <person name="Chang Y."/>
            <person name="Wang S."/>
            <person name="Sekimoto S."/>
            <person name="Aerts A.L."/>
            <person name="Choi C."/>
            <person name="Clum A."/>
            <person name="LaButti K.M."/>
            <person name="Lindquist E.A."/>
            <person name="Yee Ngan C."/>
            <person name="Ohm R.A."/>
            <person name="Salamov A.A."/>
            <person name="Grigoriev I.V."/>
            <person name="Spatafora J.W."/>
            <person name="Berbee M.L."/>
        </authorList>
    </citation>
    <scope>NUCLEOTIDE SEQUENCE [LARGE SCALE GENOMIC DNA]</scope>
    <source>
        <strain evidence="4 5">JEL478</strain>
    </source>
</reference>
<dbReference type="EMBL" id="KQ965734">
    <property type="protein sequence ID" value="KXS20809.1"/>
    <property type="molecule type" value="Genomic_DNA"/>
</dbReference>
<evidence type="ECO:0000256" key="2">
    <source>
        <dbReference type="ARBA" id="ARBA00022703"/>
    </source>
</evidence>
<dbReference type="PANTHER" id="PTHR12758">
    <property type="entry name" value="APOPTOSIS INHIBITOR 5-RELATED"/>
    <property type="match status" value="1"/>
</dbReference>
<comment type="similarity">
    <text evidence="1">Belongs to the API5 family.</text>
</comment>
<dbReference type="GO" id="GO:0003723">
    <property type="term" value="F:RNA binding"/>
    <property type="evidence" value="ECO:0007669"/>
    <property type="project" value="TreeGrafter"/>
</dbReference>
<dbReference type="GO" id="GO:0005634">
    <property type="term" value="C:nucleus"/>
    <property type="evidence" value="ECO:0007669"/>
    <property type="project" value="TreeGrafter"/>
</dbReference>
<feature type="region of interest" description="Disordered" evidence="3">
    <location>
        <begin position="459"/>
        <end position="562"/>
    </location>
</feature>
<sequence length="562" mass="60838">MAQDDVEEVYSVLTRVLDPSIAELGDSLRSLVKPRESRSLKARRLLAQSLFSHTAKIVGAFPDLQNDLFDLLANLCLDEDNQTQVFALRALLALAKDRSLVQNVAWTCIVLPNQIQETGTTLPNDPSLSSVLTACLQTSSKEALAAALSLLEGSDAEYEQGARWMAEEMKPALEKAGVELSEEAEALVVERVSQLLSSTTPTLDDHLLLSRVLLSLKVSHKIDYATRIAEGYWKYLPEDLSTVPEEDWTGVLGVLKAIAGFCKPPRSISPNRLLAYLSAQALDPTRLSALPEKHRTSVLRVAAESVRYNADFETVKQLWDGSKSLLSTLVPDATTGEKVNWSRLEPVLYLAFRSAVQGGVGDVDPQTKTRVTRIYTESVTEKQTYKQKLAAWKEPTDKTAPGTMTQSSLTKLVRLFENCYDMARELLKPTSARVNIPSMKLSWTLGQEQEKIAFEKVTGFESKEGGKPVEANGTAKRKAPGAPTEGGVKKQRPAGPPGPLRPMGPRGGRGGGFVFRGRGGPRGGRGGRGGMGRGGMVGGGPGRGGMVGGWAARGRGGWRGGW</sequence>
<dbReference type="Pfam" id="PF05918">
    <property type="entry name" value="API5"/>
    <property type="match status" value="1"/>
</dbReference>
<dbReference type="OMA" id="VISWRTS"/>